<feature type="non-terminal residue" evidence="3">
    <location>
        <position position="1"/>
    </location>
</feature>
<dbReference type="AlphaFoldDB" id="A0A979FHP8"/>
<dbReference type="PANTHER" id="PTHR24093:SF506">
    <property type="entry name" value="CATION-TRANSPORTING ATPASE PMA1"/>
    <property type="match status" value="1"/>
</dbReference>
<dbReference type="Pfam" id="PF13246">
    <property type="entry name" value="Cation_ATPase"/>
    <property type="match status" value="1"/>
</dbReference>
<dbReference type="GO" id="GO:0005886">
    <property type="term" value="C:plasma membrane"/>
    <property type="evidence" value="ECO:0007669"/>
    <property type="project" value="TreeGrafter"/>
</dbReference>
<dbReference type="GeneID" id="125177780"/>
<accession>A0A979FHP8</accession>
<dbReference type="InterPro" id="IPR023214">
    <property type="entry name" value="HAD_sf"/>
</dbReference>
<dbReference type="Gene3D" id="3.40.50.1000">
    <property type="entry name" value="HAD superfamily/HAD-like"/>
    <property type="match status" value="1"/>
</dbReference>
<dbReference type="InterPro" id="IPR036412">
    <property type="entry name" value="HAD-like_sf"/>
</dbReference>
<reference evidence="3" key="1">
    <citation type="submission" date="2025-08" db="UniProtKB">
        <authorList>
            <consortium name="RefSeq"/>
        </authorList>
    </citation>
    <scope>IDENTIFICATION</scope>
    <source>
        <tissue evidence="3">Whole organism</tissue>
    </source>
</reference>
<dbReference type="KEGG" id="hazt:125177780"/>
<name>A0A979FHP8_HYAAZ</name>
<dbReference type="PANTHER" id="PTHR24093">
    <property type="entry name" value="CATION TRANSPORTING ATPASE"/>
    <property type="match status" value="1"/>
</dbReference>
<dbReference type="GO" id="GO:0000166">
    <property type="term" value="F:nucleotide binding"/>
    <property type="evidence" value="ECO:0007669"/>
    <property type="project" value="InterPro"/>
</dbReference>
<gene>
    <name evidence="3" type="primary">LOC125177780</name>
</gene>
<dbReference type="InterPro" id="IPR023299">
    <property type="entry name" value="ATPase_P-typ_cyto_dom_N"/>
</dbReference>
<keyword evidence="2" id="KW-1185">Reference proteome</keyword>
<dbReference type="PRINTS" id="PR00119">
    <property type="entry name" value="CATATPASE"/>
</dbReference>
<evidence type="ECO:0000313" key="3">
    <source>
        <dbReference type="RefSeq" id="XP_047736122.1"/>
    </source>
</evidence>
<dbReference type="SUPFAM" id="SSF56784">
    <property type="entry name" value="HAD-like"/>
    <property type="match status" value="1"/>
</dbReference>
<keyword evidence="1" id="KW-0460">Magnesium</keyword>
<evidence type="ECO:0000313" key="2">
    <source>
        <dbReference type="Proteomes" id="UP000694843"/>
    </source>
</evidence>
<organism evidence="2 3">
    <name type="scientific">Hyalella azteca</name>
    <name type="common">Amphipod</name>
    <dbReference type="NCBI Taxonomy" id="294128"/>
    <lineage>
        <taxon>Eukaryota</taxon>
        <taxon>Metazoa</taxon>
        <taxon>Ecdysozoa</taxon>
        <taxon>Arthropoda</taxon>
        <taxon>Crustacea</taxon>
        <taxon>Multicrustacea</taxon>
        <taxon>Malacostraca</taxon>
        <taxon>Eumalacostraca</taxon>
        <taxon>Peracarida</taxon>
        <taxon>Amphipoda</taxon>
        <taxon>Senticaudata</taxon>
        <taxon>Talitrida</taxon>
        <taxon>Talitroidea</taxon>
        <taxon>Hyalellidae</taxon>
        <taxon>Hyalella</taxon>
    </lineage>
</organism>
<proteinExistence type="predicted"/>
<dbReference type="OrthoDB" id="3352408at2759"/>
<dbReference type="Gene3D" id="3.40.1110.10">
    <property type="entry name" value="Calcium-transporting ATPase, cytoplasmic domain N"/>
    <property type="match status" value="1"/>
</dbReference>
<dbReference type="SUPFAM" id="SSF81660">
    <property type="entry name" value="Metal cation-transporting ATPase, ATP-binding domain N"/>
    <property type="match status" value="1"/>
</dbReference>
<dbReference type="GO" id="GO:0005388">
    <property type="term" value="F:P-type calcium transporter activity"/>
    <property type="evidence" value="ECO:0007669"/>
    <property type="project" value="TreeGrafter"/>
</dbReference>
<feature type="non-terminal residue" evidence="3">
    <location>
        <position position="162"/>
    </location>
</feature>
<evidence type="ECO:0000256" key="1">
    <source>
        <dbReference type="ARBA" id="ARBA00022842"/>
    </source>
</evidence>
<protein>
    <submittedName>
        <fullName evidence="3">Calcium-transporting ATPase type 2C member 2-like</fullName>
    </submittedName>
</protein>
<dbReference type="RefSeq" id="XP_047736122.1">
    <property type="nucleotide sequence ID" value="XM_047880166.1"/>
</dbReference>
<dbReference type="Proteomes" id="UP000694843">
    <property type="component" value="Unplaced"/>
</dbReference>
<sequence>LLCNNAQLVAGQLLGQPTEGALLVAALKTGAVEWLVKGSVEVLMEDCAQYHQGSSSLPLSPNTKAAIISTAQQHARHGLRVVCLARGSSLQSLVYQGLVGIQDPPREAVSHALDVLYSTGVNVKMVTGDAMETACAVARAVGMHVSPGGVFSGNHLDSVDDN</sequence>